<organism evidence="2 3">
    <name type="scientific">Polysphondylium violaceum</name>
    <dbReference type="NCBI Taxonomy" id="133409"/>
    <lineage>
        <taxon>Eukaryota</taxon>
        <taxon>Amoebozoa</taxon>
        <taxon>Evosea</taxon>
        <taxon>Eumycetozoa</taxon>
        <taxon>Dictyostelia</taxon>
        <taxon>Dictyosteliales</taxon>
        <taxon>Dictyosteliaceae</taxon>
        <taxon>Polysphondylium</taxon>
    </lineage>
</organism>
<keyword evidence="1" id="KW-0677">Repeat</keyword>
<dbReference type="AlphaFoldDB" id="A0A8J4PUA9"/>
<dbReference type="InterPro" id="IPR008615">
    <property type="entry name" value="FNIP"/>
</dbReference>
<dbReference type="PANTHER" id="PTHR32134">
    <property type="entry name" value="FNIP REPEAT-CONTAINING PROTEIN"/>
    <property type="match status" value="1"/>
</dbReference>
<dbReference type="Proteomes" id="UP000695562">
    <property type="component" value="Unassembled WGS sequence"/>
</dbReference>
<reference evidence="2" key="1">
    <citation type="submission" date="2020-01" db="EMBL/GenBank/DDBJ databases">
        <title>Development of genomics and gene disruption for Polysphondylium violaceum indicates a role for the polyketide synthase stlB in stalk morphogenesis.</title>
        <authorList>
            <person name="Narita B."/>
            <person name="Kawabe Y."/>
            <person name="Kin K."/>
            <person name="Saito T."/>
            <person name="Gibbs R."/>
            <person name="Kuspa A."/>
            <person name="Muzny D."/>
            <person name="Queller D."/>
            <person name="Richards S."/>
            <person name="Strassman J."/>
            <person name="Sucgang R."/>
            <person name="Worley K."/>
            <person name="Schaap P."/>
        </authorList>
    </citation>
    <scope>NUCLEOTIDE SEQUENCE</scope>
    <source>
        <strain evidence="2">QSvi11</strain>
    </source>
</reference>
<evidence type="ECO:0000256" key="1">
    <source>
        <dbReference type="ARBA" id="ARBA00022737"/>
    </source>
</evidence>
<accession>A0A8J4PUA9</accession>
<proteinExistence type="predicted"/>
<dbReference type="EMBL" id="AJWJ01000214">
    <property type="protein sequence ID" value="KAF2073295.1"/>
    <property type="molecule type" value="Genomic_DNA"/>
</dbReference>
<gene>
    <name evidence="2" type="ORF">CYY_005394</name>
</gene>
<evidence type="ECO:0000313" key="3">
    <source>
        <dbReference type="Proteomes" id="UP000695562"/>
    </source>
</evidence>
<comment type="caution">
    <text evidence="2">The sequence shown here is derived from an EMBL/GenBank/DDBJ whole genome shotgun (WGS) entry which is preliminary data.</text>
</comment>
<keyword evidence="3" id="KW-1185">Reference proteome</keyword>
<evidence type="ECO:0000313" key="2">
    <source>
        <dbReference type="EMBL" id="KAF2073295.1"/>
    </source>
</evidence>
<sequence>MESKNSSRKKNDLFFNIYRDRYLRSIIDYYQYITRPLTLSHLTQLNKLTVNEQTKGNHICYNIDTRDKLTLYQSHSLSFLITHLIVNIEFLSIVKETKKRNVVIYGLNIPPQPGLGDIISIPDDIQYLRTTYPLLCKISKIPSTLTFLYLDLIYPTNVNHIPDCVKYLTINCRRGYLHISRGVIPSNVTSIRFECLGQTIRPHLFPLSVKYLWMPISNSLIEDSRSLPLQVEYLNIGRKELIPNLIPKTVRKLRCGNNSEKPIQVNSIPQGVEFLYLSDSTKNLKLTPNAIPNGVSTLYFGKSYYHPLGQEDIPESVTNLRLSNTFAKLSYIPSKIVSLEAPNLFADTLPILPPTLTSLVATTSAIYKPIPLDYFPQQLTKLHFHVYQLEPHIVPSSVTNLSITTPSSLKLGSIPTSVQKLRIVSLAHISVPQGVIPSSVVKLKLEFLINNLSVIDVSSSVEYLYLQYNSEEIFTKATITIPPNYPSSIKTLKLGRKIHSSSKFPSSLRHLKIDKSYIYHKDEFFQQNDQLEIVEYFDGLDRVQYHRIKNDDKPILCEEYTKRTINFISDD</sequence>
<evidence type="ECO:0008006" key="4">
    <source>
        <dbReference type="Google" id="ProtNLM"/>
    </source>
</evidence>
<dbReference type="Pfam" id="PF05725">
    <property type="entry name" value="FNIP"/>
    <property type="match status" value="2"/>
</dbReference>
<dbReference type="SUPFAM" id="SSF52058">
    <property type="entry name" value="L domain-like"/>
    <property type="match status" value="1"/>
</dbReference>
<dbReference type="OrthoDB" id="29321at2759"/>
<name>A0A8J4PUA9_9MYCE</name>
<protein>
    <recommendedName>
        <fullName evidence="4">FNIP repeat-containing protein</fullName>
    </recommendedName>
</protein>
<dbReference type="PANTHER" id="PTHR32134:SF173">
    <property type="entry name" value="FNIP REPEAT-CONTAINING PROTEIN-RELATED"/>
    <property type="match status" value="1"/>
</dbReference>
<dbReference type="InterPro" id="IPR051251">
    <property type="entry name" value="STK_FNIP-Repeat"/>
</dbReference>